<keyword evidence="2" id="KW-1185">Reference proteome</keyword>
<organism evidence="1 2">
    <name type="scientific">Shouchella xiaoxiensis</name>
    <dbReference type="NCBI Taxonomy" id="766895"/>
    <lineage>
        <taxon>Bacteria</taxon>
        <taxon>Bacillati</taxon>
        <taxon>Bacillota</taxon>
        <taxon>Bacilli</taxon>
        <taxon>Bacillales</taxon>
        <taxon>Bacillaceae</taxon>
        <taxon>Shouchella</taxon>
    </lineage>
</organism>
<evidence type="ECO:0000313" key="1">
    <source>
        <dbReference type="EMBL" id="MBM7840544.1"/>
    </source>
</evidence>
<proteinExistence type="predicted"/>
<evidence type="ECO:0000313" key="2">
    <source>
        <dbReference type="Proteomes" id="UP001179280"/>
    </source>
</evidence>
<sequence>MNQLILVMKDEDHQKPQLIWKSNQVDDKENNELFEQLAAQFDEYKVEAIEKNEPFVTLQLEPVEANEIASYSRDFSIDAEKKDLLLNQLKKSNLGE</sequence>
<name>A0ABS2SYF0_9BACI</name>
<reference evidence="1" key="1">
    <citation type="submission" date="2021-01" db="EMBL/GenBank/DDBJ databases">
        <title>Genomic Encyclopedia of Type Strains, Phase IV (KMG-IV): sequencing the most valuable type-strain genomes for metagenomic binning, comparative biology and taxonomic classification.</title>
        <authorList>
            <person name="Goeker M."/>
        </authorList>
    </citation>
    <scope>NUCLEOTIDE SEQUENCE</scope>
    <source>
        <strain evidence="1">DSM 21943</strain>
    </source>
</reference>
<gene>
    <name evidence="1" type="ORF">JOC54_003837</name>
</gene>
<dbReference type="RefSeq" id="WP_204468204.1">
    <property type="nucleotide sequence ID" value="NZ_JAFBCV010000015.1"/>
</dbReference>
<dbReference type="Proteomes" id="UP001179280">
    <property type="component" value="Unassembled WGS sequence"/>
</dbReference>
<comment type="caution">
    <text evidence="1">The sequence shown here is derived from an EMBL/GenBank/DDBJ whole genome shotgun (WGS) entry which is preliminary data.</text>
</comment>
<protein>
    <submittedName>
        <fullName evidence="1">Uncharacterized protein</fullName>
    </submittedName>
</protein>
<dbReference type="EMBL" id="JAFBCV010000015">
    <property type="protein sequence ID" value="MBM7840544.1"/>
    <property type="molecule type" value="Genomic_DNA"/>
</dbReference>
<accession>A0ABS2SYF0</accession>